<organism evidence="2 3">
    <name type="scientific">Catenovulum maritimum</name>
    <dbReference type="NCBI Taxonomy" id="1513271"/>
    <lineage>
        <taxon>Bacteria</taxon>
        <taxon>Pseudomonadati</taxon>
        <taxon>Pseudomonadota</taxon>
        <taxon>Gammaproteobacteria</taxon>
        <taxon>Alteromonadales</taxon>
        <taxon>Alteromonadaceae</taxon>
        <taxon>Catenovulum</taxon>
    </lineage>
</organism>
<dbReference type="RefSeq" id="WP_048688911.1">
    <property type="nucleotide sequence ID" value="NZ_KQ130482.1"/>
</dbReference>
<keyword evidence="3" id="KW-1185">Reference proteome</keyword>
<evidence type="ECO:0000313" key="2">
    <source>
        <dbReference type="EMBL" id="KMT66933.1"/>
    </source>
</evidence>
<dbReference type="AlphaFoldDB" id="A0A0J8H1M8"/>
<dbReference type="Pfam" id="PF19694">
    <property type="entry name" value="DUF6194"/>
    <property type="match status" value="1"/>
</dbReference>
<dbReference type="EMBL" id="LAZL01000002">
    <property type="protein sequence ID" value="KMT66933.1"/>
    <property type="molecule type" value="Genomic_DNA"/>
</dbReference>
<reference evidence="2 3" key="1">
    <citation type="submission" date="2015-04" db="EMBL/GenBank/DDBJ databases">
        <title>Draft Genome Sequence of the Novel Agar-Digesting Marine Bacterium Q1.</title>
        <authorList>
            <person name="Li Y."/>
            <person name="Li D."/>
            <person name="Chen G."/>
            <person name="Du Z."/>
        </authorList>
    </citation>
    <scope>NUCLEOTIDE SEQUENCE [LARGE SCALE GENOMIC DNA]</scope>
    <source>
        <strain evidence="2 3">Q1</strain>
    </source>
</reference>
<evidence type="ECO:0000313" key="3">
    <source>
        <dbReference type="Proteomes" id="UP000037600"/>
    </source>
</evidence>
<protein>
    <recommendedName>
        <fullName evidence="1">DUF6194 domain-containing protein</fullName>
    </recommendedName>
</protein>
<dbReference type="OrthoDB" id="9783727at2"/>
<name>A0A0J8H1M8_9ALTE</name>
<gene>
    <name evidence="2" type="ORF">XM47_02190</name>
</gene>
<dbReference type="InterPro" id="IPR045676">
    <property type="entry name" value="DUF6194"/>
</dbReference>
<feature type="domain" description="DUF6194" evidence="1">
    <location>
        <begin position="1"/>
        <end position="147"/>
    </location>
</feature>
<comment type="caution">
    <text evidence="2">The sequence shown here is derived from an EMBL/GenBank/DDBJ whole genome shotgun (WGS) entry which is preliminary data.</text>
</comment>
<accession>A0A0J8H1M8</accession>
<evidence type="ECO:0000259" key="1">
    <source>
        <dbReference type="Pfam" id="PF19694"/>
    </source>
</evidence>
<dbReference type="Proteomes" id="UP000037600">
    <property type="component" value="Unassembled WGS sequence"/>
</dbReference>
<dbReference type="STRING" id="1513271.XM47_02190"/>
<proteinExistence type="predicted"/>
<sequence length="156" mass="17356">MSPENIIQILTTELDGVAPKASWGETALFYNPGNLLPNGVYFCTIKEKDGDHDKSSNLKRDSIFRLSIGVGKDNYEKHFGTKPKRPAKGCIVNTGHDFTKLDELMPHPIYAWMSWVQILSPSKASFDLILPLIKDAHAIASLNFNKKVTKNKGQAV</sequence>